<evidence type="ECO:0000313" key="2">
    <source>
        <dbReference type="Proteomes" id="UP001549320"/>
    </source>
</evidence>
<protein>
    <submittedName>
        <fullName evidence="1">Uncharacterized protein</fullName>
    </submittedName>
</protein>
<keyword evidence="2" id="KW-1185">Reference proteome</keyword>
<proteinExistence type="predicted"/>
<comment type="caution">
    <text evidence="1">The sequence shown here is derived from an EMBL/GenBank/DDBJ whole genome shotgun (WGS) entry which is preliminary data.</text>
</comment>
<organism evidence="1 2">
    <name type="scientific">Ottowia thiooxydans</name>
    <dbReference type="NCBI Taxonomy" id="219182"/>
    <lineage>
        <taxon>Bacteria</taxon>
        <taxon>Pseudomonadati</taxon>
        <taxon>Pseudomonadota</taxon>
        <taxon>Betaproteobacteria</taxon>
        <taxon>Burkholderiales</taxon>
        <taxon>Comamonadaceae</taxon>
        <taxon>Ottowia</taxon>
    </lineage>
</organism>
<reference evidence="1 2" key="1">
    <citation type="submission" date="2024-06" db="EMBL/GenBank/DDBJ databases">
        <title>Sorghum-associated microbial communities from plants grown in Nebraska, USA.</title>
        <authorList>
            <person name="Schachtman D."/>
        </authorList>
    </citation>
    <scope>NUCLEOTIDE SEQUENCE [LARGE SCALE GENOMIC DNA]</scope>
    <source>
        <strain evidence="1 2">2709</strain>
    </source>
</reference>
<sequence length="59" mass="6389">MAMTVELKNREMTTATVSQSLTPKHQPRSAAVAYPLEVTLLAISSLQRALDHQAQGPPC</sequence>
<dbReference type="RefSeq" id="WP_354449270.1">
    <property type="nucleotide sequence ID" value="NZ_JBEPSH010000017.1"/>
</dbReference>
<dbReference type="EMBL" id="JBEPSH010000017">
    <property type="protein sequence ID" value="MET4580380.1"/>
    <property type="molecule type" value="Genomic_DNA"/>
</dbReference>
<accession>A0ABV2QIF1</accession>
<evidence type="ECO:0000313" key="1">
    <source>
        <dbReference type="EMBL" id="MET4580380.1"/>
    </source>
</evidence>
<name>A0ABV2QIF1_9BURK</name>
<dbReference type="Proteomes" id="UP001549320">
    <property type="component" value="Unassembled WGS sequence"/>
</dbReference>
<gene>
    <name evidence="1" type="ORF">ABIE13_005521</name>
</gene>